<dbReference type="GeneID" id="77948052"/>
<evidence type="ECO:0000313" key="2">
    <source>
        <dbReference type="Proteomes" id="UP000319293"/>
    </source>
</evidence>
<reference evidence="1 2" key="1">
    <citation type="submission" date="2019-04" db="EMBL/GenBank/DDBJ databases">
        <title>Complete genome sequence of a novel bacteriophage, PBPA162, infecting Pseudomonas aeruginosa.</title>
        <authorList>
            <person name="Myung H."/>
            <person name="Hong H."/>
            <person name="Cho J."/>
        </authorList>
    </citation>
    <scope>NUCLEOTIDE SEQUENCE [LARGE SCALE GENOMIC DNA]</scope>
</reference>
<sequence>MSVDYIQARNEILTPFYDAWRQYGHTMSNVKFDDLPMGDNAGAGTWARAILRHNNGFQSSLTGPLEELKRWTSNGKLFIQLHCPIGQGNTELYKLAYAIVSAYRKATTCHVWFRNPGIREVDSRDMWSQLHVIVDFTYDSIQ</sequence>
<keyword evidence="2" id="KW-1185">Reference proteome</keyword>
<proteinExistence type="predicted"/>
<accession>A0A4Y5TNC2</accession>
<dbReference type="EMBL" id="MK816297">
    <property type="protein sequence ID" value="QDB70867.1"/>
    <property type="molecule type" value="Genomic_DNA"/>
</dbReference>
<dbReference type="RefSeq" id="YP_010671796.1">
    <property type="nucleotide sequence ID" value="NC_070971.1"/>
</dbReference>
<evidence type="ECO:0000313" key="1">
    <source>
        <dbReference type="EMBL" id="QDB70867.1"/>
    </source>
</evidence>
<name>A0A4Y5TNC2_9CAUD</name>
<dbReference type="KEGG" id="vg:77948052"/>
<protein>
    <submittedName>
        <fullName evidence="1">Uncharacterized protein</fullName>
    </submittedName>
</protein>
<dbReference type="Gene3D" id="3.30.2000.20">
    <property type="match status" value="1"/>
</dbReference>
<organism evidence="1 2">
    <name type="scientific">Pseudomonas virus PBPA162</name>
    <dbReference type="NCBI Taxonomy" id="2588096"/>
    <lineage>
        <taxon>Viruses</taxon>
        <taxon>Duplodnaviria</taxon>
        <taxon>Heunggongvirae</taxon>
        <taxon>Uroviricota</taxon>
        <taxon>Caudoviricetes</taxon>
        <taxon>Queuovirinae</taxon>
        <taxon>Iggyvirus</taxon>
        <taxon>Iggyvirus PBPA162</taxon>
    </lineage>
</organism>
<dbReference type="Proteomes" id="UP000319293">
    <property type="component" value="Segment"/>
</dbReference>